<comment type="caution">
    <text evidence="7">The sequence shown here is derived from an EMBL/GenBank/DDBJ whole genome shotgun (WGS) entry which is preliminary data.</text>
</comment>
<keyword evidence="2 5" id="KW-0479">Metal-binding</keyword>
<keyword evidence="4 5" id="KW-0408">Iron</keyword>
<dbReference type="Gene3D" id="2.60.120.330">
    <property type="entry name" value="B-lactam Antibiotic, Isopenicillin N Synthase, Chain"/>
    <property type="match status" value="1"/>
</dbReference>
<evidence type="ECO:0000256" key="1">
    <source>
        <dbReference type="ARBA" id="ARBA00008056"/>
    </source>
</evidence>
<organism evidence="7 8">
    <name type="scientific">Nepenthes gracilis</name>
    <name type="common">Slender pitcher plant</name>
    <dbReference type="NCBI Taxonomy" id="150966"/>
    <lineage>
        <taxon>Eukaryota</taxon>
        <taxon>Viridiplantae</taxon>
        <taxon>Streptophyta</taxon>
        <taxon>Embryophyta</taxon>
        <taxon>Tracheophyta</taxon>
        <taxon>Spermatophyta</taxon>
        <taxon>Magnoliopsida</taxon>
        <taxon>eudicotyledons</taxon>
        <taxon>Gunneridae</taxon>
        <taxon>Pentapetalae</taxon>
        <taxon>Caryophyllales</taxon>
        <taxon>Nepenthaceae</taxon>
        <taxon>Nepenthes</taxon>
    </lineage>
</organism>
<gene>
    <name evidence="7" type="ORF">Nepgr_031833</name>
</gene>
<dbReference type="GO" id="GO:0051213">
    <property type="term" value="F:dioxygenase activity"/>
    <property type="evidence" value="ECO:0007669"/>
    <property type="project" value="UniProtKB-ARBA"/>
</dbReference>
<dbReference type="FunFam" id="2.60.120.330:FF:000005">
    <property type="entry name" value="1-aminocyclopropane-1-carboxylate oxidase homolog 1"/>
    <property type="match status" value="1"/>
</dbReference>
<dbReference type="SUPFAM" id="SSF51197">
    <property type="entry name" value="Clavaminate synthase-like"/>
    <property type="match status" value="1"/>
</dbReference>
<dbReference type="EMBL" id="BSYO01000037">
    <property type="protein sequence ID" value="GMH29990.1"/>
    <property type="molecule type" value="Genomic_DNA"/>
</dbReference>
<dbReference type="Proteomes" id="UP001279734">
    <property type="component" value="Unassembled WGS sequence"/>
</dbReference>
<evidence type="ECO:0000256" key="2">
    <source>
        <dbReference type="ARBA" id="ARBA00022723"/>
    </source>
</evidence>
<evidence type="ECO:0000313" key="8">
    <source>
        <dbReference type="Proteomes" id="UP001279734"/>
    </source>
</evidence>
<protein>
    <recommendedName>
        <fullName evidence="6">Fe2OG dioxygenase domain-containing protein</fullName>
    </recommendedName>
</protein>
<dbReference type="AlphaFoldDB" id="A0AAD3THG8"/>
<accession>A0AAD3THG8</accession>
<proteinExistence type="inferred from homology"/>
<keyword evidence="3 5" id="KW-0560">Oxidoreductase</keyword>
<feature type="domain" description="Fe2OG dioxygenase" evidence="6">
    <location>
        <begin position="210"/>
        <end position="310"/>
    </location>
</feature>
<dbReference type="InterPro" id="IPR005123">
    <property type="entry name" value="Oxoglu/Fe-dep_dioxygenase_dom"/>
</dbReference>
<sequence>MGSGGFENERIRELKAFDDTKLGVKGLVDGGIQTVPKIFIQPSKGLSQDLNSKHHHSSNFQIPVIDLASGQCEEIVNQVFYASSEWGFFQVVNHGVPVKLLDRMMEGSRLFHEGDEETKKAFYSLNKRKQVKFSSNYDLYKSQTANWRDTLTIDNLFDGHLDPNDFPVICRDVILEYTRNMIKLGDKLLELLSQALGLNPCHLRLTTECTRGWLLACHYYPACPEPELTLGASNHSDPSFFTLLLQDQIGGLQVLHQNQWVNVQPIPGALVVNIGDILQMISNDKFRSVEHRVLANHLGPRISIAFFFEGLISSAKIYVSIKELTSEENPPSYKEFTFKEFATNFFSRPLNETSYKHFKL</sequence>
<dbReference type="Pfam" id="PF03171">
    <property type="entry name" value="2OG-FeII_Oxy"/>
    <property type="match status" value="1"/>
</dbReference>
<dbReference type="InterPro" id="IPR044861">
    <property type="entry name" value="IPNS-like_FE2OG_OXY"/>
</dbReference>
<dbReference type="PANTHER" id="PTHR10209:SF429">
    <property type="entry name" value="1-AMINOCYCLOPROPANE-1-CARBOXYLATE OXIDASE HOMOLOG 1-LIKE"/>
    <property type="match status" value="1"/>
</dbReference>
<evidence type="ECO:0000313" key="7">
    <source>
        <dbReference type="EMBL" id="GMH29990.1"/>
    </source>
</evidence>
<comment type="similarity">
    <text evidence="1 5">Belongs to the iron/ascorbate-dependent oxidoreductase family.</text>
</comment>
<dbReference type="Pfam" id="PF14226">
    <property type="entry name" value="DIOX_N"/>
    <property type="match status" value="1"/>
</dbReference>
<dbReference type="PROSITE" id="PS51471">
    <property type="entry name" value="FE2OG_OXY"/>
    <property type="match status" value="1"/>
</dbReference>
<keyword evidence="8" id="KW-1185">Reference proteome</keyword>
<dbReference type="GO" id="GO:0046872">
    <property type="term" value="F:metal ion binding"/>
    <property type="evidence" value="ECO:0007669"/>
    <property type="project" value="UniProtKB-KW"/>
</dbReference>
<evidence type="ECO:0000256" key="3">
    <source>
        <dbReference type="ARBA" id="ARBA00023002"/>
    </source>
</evidence>
<dbReference type="InterPro" id="IPR026992">
    <property type="entry name" value="DIOX_N"/>
</dbReference>
<dbReference type="PANTHER" id="PTHR10209">
    <property type="entry name" value="OXIDOREDUCTASE, 2OG-FE II OXYGENASE FAMILY PROTEIN"/>
    <property type="match status" value="1"/>
</dbReference>
<evidence type="ECO:0000256" key="4">
    <source>
        <dbReference type="ARBA" id="ARBA00023004"/>
    </source>
</evidence>
<evidence type="ECO:0000256" key="5">
    <source>
        <dbReference type="RuleBase" id="RU003682"/>
    </source>
</evidence>
<dbReference type="InterPro" id="IPR027443">
    <property type="entry name" value="IPNS-like_sf"/>
</dbReference>
<evidence type="ECO:0000259" key="6">
    <source>
        <dbReference type="PROSITE" id="PS51471"/>
    </source>
</evidence>
<name>A0AAD3THG8_NEPGR</name>
<reference evidence="7" key="1">
    <citation type="submission" date="2023-05" db="EMBL/GenBank/DDBJ databases">
        <title>Nepenthes gracilis genome sequencing.</title>
        <authorList>
            <person name="Fukushima K."/>
        </authorList>
    </citation>
    <scope>NUCLEOTIDE SEQUENCE</scope>
    <source>
        <strain evidence="7">SING2019-196</strain>
    </source>
</reference>